<reference evidence="2 3" key="1">
    <citation type="submission" date="2017-03" db="EMBL/GenBank/DDBJ databases">
        <title>WGS assembly of Porphyra umbilicalis.</title>
        <authorList>
            <person name="Brawley S.H."/>
            <person name="Blouin N.A."/>
            <person name="Ficko-Blean E."/>
            <person name="Wheeler G.L."/>
            <person name="Lohr M."/>
            <person name="Goodson H.V."/>
            <person name="Jenkins J.W."/>
            <person name="Blaby-Haas C.E."/>
            <person name="Helliwell K.E."/>
            <person name="Chan C."/>
            <person name="Marriage T."/>
            <person name="Bhattacharya D."/>
            <person name="Klein A.S."/>
            <person name="Badis Y."/>
            <person name="Brodie J."/>
            <person name="Cao Y."/>
            <person name="Collen J."/>
            <person name="Dittami S.M."/>
            <person name="Gachon C.M."/>
            <person name="Green B.R."/>
            <person name="Karpowicz S."/>
            <person name="Kim J.W."/>
            <person name="Kudahl U."/>
            <person name="Lin S."/>
            <person name="Michel G."/>
            <person name="Mittag M."/>
            <person name="Olson B.J."/>
            <person name="Pangilinan J."/>
            <person name="Peng Y."/>
            <person name="Qiu H."/>
            <person name="Shu S."/>
            <person name="Singer J.T."/>
            <person name="Smith A.G."/>
            <person name="Sprecher B.N."/>
            <person name="Wagner V."/>
            <person name="Wang W."/>
            <person name="Wang Z.-Y."/>
            <person name="Yan J."/>
            <person name="Yarish C."/>
            <person name="Zoeuner-Riek S."/>
            <person name="Zhuang Y."/>
            <person name="Zou Y."/>
            <person name="Lindquist E.A."/>
            <person name="Grimwood J."/>
            <person name="Barry K."/>
            <person name="Rokhsar D.S."/>
            <person name="Schmutz J."/>
            <person name="Stiller J.W."/>
            <person name="Grossman A.R."/>
            <person name="Prochnik S.E."/>
        </authorList>
    </citation>
    <scope>NUCLEOTIDE SEQUENCE [LARGE SCALE GENOMIC DNA]</scope>
    <source>
        <strain evidence="2">4086291</strain>
    </source>
</reference>
<organism evidence="2 3">
    <name type="scientific">Porphyra umbilicalis</name>
    <name type="common">Purple laver</name>
    <name type="synonym">Red alga</name>
    <dbReference type="NCBI Taxonomy" id="2786"/>
    <lineage>
        <taxon>Eukaryota</taxon>
        <taxon>Rhodophyta</taxon>
        <taxon>Bangiophyceae</taxon>
        <taxon>Bangiales</taxon>
        <taxon>Bangiaceae</taxon>
        <taxon>Porphyra</taxon>
    </lineage>
</organism>
<dbReference type="Proteomes" id="UP000218209">
    <property type="component" value="Unassembled WGS sequence"/>
</dbReference>
<feature type="compositionally biased region" description="Gly residues" evidence="1">
    <location>
        <begin position="195"/>
        <end position="207"/>
    </location>
</feature>
<protein>
    <submittedName>
        <fullName evidence="2">Uncharacterized protein</fullName>
    </submittedName>
</protein>
<sequence>MRAPGLPLQPGTDTAAQGCGGGRGRRHCGSRRRRSCAAAAKAPAALHALAATRRAVVSHAFEGCVGAGGGGRRCGLRRRRHRWRRRRRRRRRRASPATQTCSSARPRPARPATAATTAVETAPATPAAVGPSTVPAAVAARRAARRCCGCPLPPLATAPPTAGGGARPRPPALTYSALQHPRGAELFTPQAPACGSGGGGGGGGGGSLTPPPDVTGGAPARLVSDGLPMDGAQPVWSSRAPPPSRLHA</sequence>
<gene>
    <name evidence="2" type="ORF">BU14_0784s0001</name>
</gene>
<accession>A0A1X6NP26</accession>
<feature type="region of interest" description="Disordered" evidence="1">
    <location>
        <begin position="68"/>
        <end position="133"/>
    </location>
</feature>
<keyword evidence="3" id="KW-1185">Reference proteome</keyword>
<feature type="region of interest" description="Disordered" evidence="1">
    <location>
        <begin position="1"/>
        <end position="29"/>
    </location>
</feature>
<evidence type="ECO:0000256" key="1">
    <source>
        <dbReference type="SAM" id="MobiDB-lite"/>
    </source>
</evidence>
<name>A0A1X6NP26_PORUM</name>
<feature type="compositionally biased region" description="Basic residues" evidence="1">
    <location>
        <begin position="74"/>
        <end position="94"/>
    </location>
</feature>
<evidence type="ECO:0000313" key="2">
    <source>
        <dbReference type="EMBL" id="OSX70332.1"/>
    </source>
</evidence>
<dbReference type="AlphaFoldDB" id="A0A1X6NP26"/>
<evidence type="ECO:0000313" key="3">
    <source>
        <dbReference type="Proteomes" id="UP000218209"/>
    </source>
</evidence>
<proteinExistence type="predicted"/>
<dbReference type="EMBL" id="KV919273">
    <property type="protein sequence ID" value="OSX70332.1"/>
    <property type="molecule type" value="Genomic_DNA"/>
</dbReference>
<feature type="region of interest" description="Disordered" evidence="1">
    <location>
        <begin position="189"/>
        <end position="248"/>
    </location>
</feature>
<feature type="compositionally biased region" description="Low complexity" evidence="1">
    <location>
        <begin position="102"/>
        <end position="133"/>
    </location>
</feature>